<dbReference type="PANTHER" id="PTHR40470">
    <property type="entry name" value="PHYTANOYL-COA DIOXYGENASE FAMILY PROTEIN (AFU_ORTHOLOGUE AFUA_2G15850)"/>
    <property type="match status" value="1"/>
</dbReference>
<gene>
    <name evidence="1" type="ORF">BC936DRAFT_140246</name>
</gene>
<dbReference type="SUPFAM" id="SSF51197">
    <property type="entry name" value="Clavaminate synthase-like"/>
    <property type="match status" value="1"/>
</dbReference>
<keyword evidence="2" id="KW-1185">Reference proteome</keyword>
<organism evidence="1 2">
    <name type="scientific">Jimgerdemannia flammicorona</name>
    <dbReference type="NCBI Taxonomy" id="994334"/>
    <lineage>
        <taxon>Eukaryota</taxon>
        <taxon>Fungi</taxon>
        <taxon>Fungi incertae sedis</taxon>
        <taxon>Mucoromycota</taxon>
        <taxon>Mucoromycotina</taxon>
        <taxon>Endogonomycetes</taxon>
        <taxon>Endogonales</taxon>
        <taxon>Endogonaceae</taxon>
        <taxon>Jimgerdemannia</taxon>
    </lineage>
</organism>
<dbReference type="PANTHER" id="PTHR40470:SF1">
    <property type="entry name" value="PHYTANOYL-COA DIOXYGENASE FAMILY PROTEIN (AFU_ORTHOLOGUE AFUA_2G15850)"/>
    <property type="match status" value="1"/>
</dbReference>
<dbReference type="Gene3D" id="2.60.120.620">
    <property type="entry name" value="q2cbj1_9rhob like domain"/>
    <property type="match status" value="1"/>
</dbReference>
<sequence>MVRLSHAVCEILNVKENELQLELFNLLINPLESDYELTWHRDAISPETSDAEEIERLKIPHYGTQWNTALYDETCLLVVPRSHNRVRTAEERRITEHDPLSQQMPGQLRVHLCAGQTVFYNNNILHRAAYSKDSKRATLHACIGTTTGGHHRAENIFQHGLEWMREEKFRRTLPESMFGPYDNLIRLADQEKAKAAEAH</sequence>
<accession>A0A433DGY4</accession>
<dbReference type="AlphaFoldDB" id="A0A433DGY4"/>
<name>A0A433DGY4_9FUNG</name>
<comment type="caution">
    <text evidence="1">The sequence shown here is derived from an EMBL/GenBank/DDBJ whole genome shotgun (WGS) entry which is preliminary data.</text>
</comment>
<dbReference type="Pfam" id="PF05721">
    <property type="entry name" value="PhyH"/>
    <property type="match status" value="1"/>
</dbReference>
<evidence type="ECO:0008006" key="3">
    <source>
        <dbReference type="Google" id="ProtNLM"/>
    </source>
</evidence>
<dbReference type="EMBL" id="RBNI01001670">
    <property type="protein sequence ID" value="RUP50122.1"/>
    <property type="molecule type" value="Genomic_DNA"/>
</dbReference>
<evidence type="ECO:0000313" key="2">
    <source>
        <dbReference type="Proteomes" id="UP000268093"/>
    </source>
</evidence>
<dbReference type="OrthoDB" id="2106152at2759"/>
<reference evidence="1 2" key="1">
    <citation type="journal article" date="2018" name="New Phytol.">
        <title>Phylogenomics of Endogonaceae and evolution of mycorrhizas within Mucoromycota.</title>
        <authorList>
            <person name="Chang Y."/>
            <person name="Desiro A."/>
            <person name="Na H."/>
            <person name="Sandor L."/>
            <person name="Lipzen A."/>
            <person name="Clum A."/>
            <person name="Barry K."/>
            <person name="Grigoriev I.V."/>
            <person name="Martin F.M."/>
            <person name="Stajich J.E."/>
            <person name="Smith M.E."/>
            <person name="Bonito G."/>
            <person name="Spatafora J.W."/>
        </authorList>
    </citation>
    <scope>NUCLEOTIDE SEQUENCE [LARGE SCALE GENOMIC DNA]</scope>
    <source>
        <strain evidence="1 2">GMNB39</strain>
    </source>
</reference>
<proteinExistence type="predicted"/>
<dbReference type="InterPro" id="IPR008775">
    <property type="entry name" value="Phytyl_CoA_dOase-like"/>
</dbReference>
<protein>
    <recommendedName>
        <fullName evidence="3">Phytanoyl-CoA dioxygenase</fullName>
    </recommendedName>
</protein>
<dbReference type="Proteomes" id="UP000268093">
    <property type="component" value="Unassembled WGS sequence"/>
</dbReference>
<evidence type="ECO:0000313" key="1">
    <source>
        <dbReference type="EMBL" id="RUP50122.1"/>
    </source>
</evidence>